<dbReference type="SMART" id="SM00400">
    <property type="entry name" value="ZnF_CHCC"/>
    <property type="match status" value="1"/>
</dbReference>
<keyword evidence="3" id="KW-1185">Reference proteome</keyword>
<evidence type="ECO:0000313" key="3">
    <source>
        <dbReference type="Proteomes" id="UP000596092"/>
    </source>
</evidence>
<dbReference type="SUPFAM" id="SSF56731">
    <property type="entry name" value="DNA primase core"/>
    <property type="match status" value="1"/>
</dbReference>
<dbReference type="Proteomes" id="UP000596092">
    <property type="component" value="Chromosome"/>
</dbReference>
<protein>
    <recommendedName>
        <fullName evidence="1">Zinc finger CHC2-type domain-containing protein</fullName>
    </recommendedName>
</protein>
<dbReference type="Gene3D" id="3.90.580.10">
    <property type="entry name" value="Zinc finger, CHC2-type domain"/>
    <property type="match status" value="1"/>
</dbReference>
<dbReference type="Gene3D" id="3.40.1360.10">
    <property type="match status" value="1"/>
</dbReference>
<dbReference type="GO" id="GO:0006260">
    <property type="term" value="P:DNA replication"/>
    <property type="evidence" value="ECO:0007669"/>
    <property type="project" value="InterPro"/>
</dbReference>
<dbReference type="GO" id="GO:0008270">
    <property type="term" value="F:zinc ion binding"/>
    <property type="evidence" value="ECO:0007669"/>
    <property type="project" value="InterPro"/>
</dbReference>
<dbReference type="AlphaFoldDB" id="A0A7T5VEB5"/>
<sequence length="492" mass="52649">MNVDLQALSATHNLRRGNGRFVGPCPKCGGSSTSDKFVIRDDGGFKCYGCGFKGDIITWLREIDGKTCAEAHEAAGQECRAGSCAVRGTCRLGNGSGRQQRRARSVAPVPTPRMQQVARVVSKSPAQTWLAWAAGLADEASVKLSAQADHLAWLAGRGLDALAVKRFALGWLSHDRRVKRADIGLPPKEGKDRLWVPGGLVIPIVGITGQLHRLRIRRTPESRERFLPDRKYIWIEGSGNEPLVIRSTCGPSRGVVVVEAELDAMAVAVAHTGVTVISLGTVAGGMPEWLHRECAAAPIILVALDADPGREAKAGAGPKAIASWTNTYRHAKFWPVPAGKDPGDYVSDHGGDLRAWIEAGLPAMVAKSAPVAASSQDLPLPLDAGREGGRGLVVTKETVSRPLISPASIAGPLSPMTIFIDRLRRENGEIWRGRHELAVRYRGPQVATPDALARRAQITSDLYGGGEVAWLLELLPPGRYAAAALESFFRGA</sequence>
<dbReference type="GO" id="GO:0003899">
    <property type="term" value="F:DNA-directed RNA polymerase activity"/>
    <property type="evidence" value="ECO:0007669"/>
    <property type="project" value="InterPro"/>
</dbReference>
<dbReference type="SUPFAM" id="SSF57783">
    <property type="entry name" value="Zinc beta-ribbon"/>
    <property type="match status" value="1"/>
</dbReference>
<organism evidence="2 3">
    <name type="scientific">Desulfobulbus oligotrophicus</name>
    <dbReference type="NCBI Taxonomy" id="1909699"/>
    <lineage>
        <taxon>Bacteria</taxon>
        <taxon>Pseudomonadati</taxon>
        <taxon>Thermodesulfobacteriota</taxon>
        <taxon>Desulfobulbia</taxon>
        <taxon>Desulfobulbales</taxon>
        <taxon>Desulfobulbaceae</taxon>
        <taxon>Desulfobulbus</taxon>
    </lineage>
</organism>
<accession>A0A7T5VEB5</accession>
<name>A0A7T5VEB5_9BACT</name>
<dbReference type="GO" id="GO:0003677">
    <property type="term" value="F:DNA binding"/>
    <property type="evidence" value="ECO:0007669"/>
    <property type="project" value="InterPro"/>
</dbReference>
<dbReference type="InterPro" id="IPR002694">
    <property type="entry name" value="Znf_CHC2"/>
</dbReference>
<reference evidence="2 3" key="1">
    <citation type="submission" date="2020-05" db="EMBL/GenBank/DDBJ databases">
        <title>Complete genome of Desulfobulbus oligotrophicus.</title>
        <authorList>
            <person name="Podar M."/>
        </authorList>
    </citation>
    <scope>NUCLEOTIDE SEQUENCE [LARGE SCALE GENOMIC DNA]</scope>
    <source>
        <strain evidence="2 3">Prop6</strain>
    </source>
</reference>
<dbReference type="CDD" id="cd01029">
    <property type="entry name" value="TOPRIM_primases"/>
    <property type="match status" value="1"/>
</dbReference>
<evidence type="ECO:0000259" key="1">
    <source>
        <dbReference type="SMART" id="SM00400"/>
    </source>
</evidence>
<dbReference type="EMBL" id="CP054140">
    <property type="protein sequence ID" value="QQG66344.1"/>
    <property type="molecule type" value="Genomic_DNA"/>
</dbReference>
<dbReference type="Pfam" id="PF01807">
    <property type="entry name" value="Zn_ribbon_DnaG"/>
    <property type="match status" value="1"/>
</dbReference>
<proteinExistence type="predicted"/>
<dbReference type="InterPro" id="IPR036977">
    <property type="entry name" value="DNA_primase_Znf_CHC2"/>
</dbReference>
<evidence type="ECO:0000313" key="2">
    <source>
        <dbReference type="EMBL" id="QQG66344.1"/>
    </source>
</evidence>
<dbReference type="InterPro" id="IPR034154">
    <property type="entry name" value="TOPRIM_DnaG/twinkle"/>
</dbReference>
<dbReference type="KEGG" id="dog:HP555_10935"/>
<dbReference type="RefSeq" id="WP_199262418.1">
    <property type="nucleotide sequence ID" value="NZ_CP054140.1"/>
</dbReference>
<gene>
    <name evidence="2" type="ORF">HP555_10935</name>
</gene>
<feature type="domain" description="Zinc finger CHC2-type" evidence="1">
    <location>
        <begin position="21"/>
        <end position="76"/>
    </location>
</feature>